<dbReference type="OrthoDB" id="432299at2759"/>
<dbReference type="AlphaFoldDB" id="A0A8J2KYY0"/>
<accession>A0A8J2KYY0</accession>
<evidence type="ECO:0000313" key="2">
    <source>
        <dbReference type="Proteomes" id="UP000708208"/>
    </source>
</evidence>
<evidence type="ECO:0000313" key="1">
    <source>
        <dbReference type="EMBL" id="CAG7734441.1"/>
    </source>
</evidence>
<name>A0A8J2KYY0_9HEXA</name>
<sequence length="437" mass="49755">MTHFQFGKKFQQKQKRSSSRFQRTLSITNISLSSFCSTNEHKGFELPGKGSGKGSACCCKGLGGDDVALPQVSFDQDESNLFYKIEFASEMHHSWWSVGLNEKQFLIIKAVVHPPYVWFGHVRLKEPLVDECITTEFENECRKIIITMTKSDDTRWRLIGAPQPEDNRIMPSTEVPLDFYPATIIHKEKLISGHYLIAIRTGCEYQFSVPVAWHMMIRIGDVYKPYSPIKFITAQQEAYYKILDNTKKRSSSTVTYFIIRIHPGGEITPKLLVKSGADSPTDLELGSVLGRFDTDWLYQTDRLLIFAGGSGIAPWTSLIKFIKDRPTFQVKQVVLILSCRVRNLEDMIWHPVWVTLSLLDWFFYVPYATLTSDGEEPRRFTLESIIEDLAQIPNPSGTGKNLKQRGVASGPEGFTDSCHSALKKLNFDEEDILLFRG</sequence>
<keyword evidence="2" id="KW-1185">Reference proteome</keyword>
<proteinExistence type="predicted"/>
<gene>
    <name evidence="1" type="ORF">AFUS01_LOCUS22832</name>
</gene>
<comment type="caution">
    <text evidence="1">The sequence shown here is derived from an EMBL/GenBank/DDBJ whole genome shotgun (WGS) entry which is preliminary data.</text>
</comment>
<organism evidence="1 2">
    <name type="scientific">Allacma fusca</name>
    <dbReference type="NCBI Taxonomy" id="39272"/>
    <lineage>
        <taxon>Eukaryota</taxon>
        <taxon>Metazoa</taxon>
        <taxon>Ecdysozoa</taxon>
        <taxon>Arthropoda</taxon>
        <taxon>Hexapoda</taxon>
        <taxon>Collembola</taxon>
        <taxon>Symphypleona</taxon>
        <taxon>Sminthuridae</taxon>
        <taxon>Allacma</taxon>
    </lineage>
</organism>
<protein>
    <submittedName>
        <fullName evidence="1">Uncharacterized protein</fullName>
    </submittedName>
</protein>
<dbReference type="EMBL" id="CAJVCH010269547">
    <property type="protein sequence ID" value="CAG7734441.1"/>
    <property type="molecule type" value="Genomic_DNA"/>
</dbReference>
<dbReference type="Proteomes" id="UP000708208">
    <property type="component" value="Unassembled WGS sequence"/>
</dbReference>
<reference evidence="1" key="1">
    <citation type="submission" date="2021-06" db="EMBL/GenBank/DDBJ databases">
        <authorList>
            <person name="Hodson N. C."/>
            <person name="Mongue J. A."/>
            <person name="Jaron S. K."/>
        </authorList>
    </citation>
    <scope>NUCLEOTIDE SEQUENCE</scope>
</reference>